<keyword evidence="2" id="KW-0472">Membrane</keyword>
<accession>A0A5N8VZY8</accession>
<dbReference type="EMBL" id="VJZE01000052">
    <property type="protein sequence ID" value="MPY40392.1"/>
    <property type="molecule type" value="Genomic_DNA"/>
</dbReference>
<evidence type="ECO:0000256" key="1">
    <source>
        <dbReference type="SAM" id="MobiDB-lite"/>
    </source>
</evidence>
<evidence type="ECO:0000313" key="3">
    <source>
        <dbReference type="EMBL" id="MPY40392.1"/>
    </source>
</evidence>
<name>A0A5N8VZY8_9ACTN</name>
<feature type="transmembrane region" description="Helical" evidence="2">
    <location>
        <begin position="137"/>
        <end position="156"/>
    </location>
</feature>
<keyword evidence="2" id="KW-1133">Transmembrane helix</keyword>
<proteinExistence type="predicted"/>
<dbReference type="AlphaFoldDB" id="A0A5N8VZY8"/>
<organism evidence="3 4">
    <name type="scientific">Streptomyces phyllanthi</name>
    <dbReference type="NCBI Taxonomy" id="1803180"/>
    <lineage>
        <taxon>Bacteria</taxon>
        <taxon>Bacillati</taxon>
        <taxon>Actinomycetota</taxon>
        <taxon>Actinomycetes</taxon>
        <taxon>Kitasatosporales</taxon>
        <taxon>Streptomycetaceae</taxon>
        <taxon>Streptomyces</taxon>
    </lineage>
</organism>
<feature type="transmembrane region" description="Helical" evidence="2">
    <location>
        <begin position="24"/>
        <end position="42"/>
    </location>
</feature>
<keyword evidence="2" id="KW-0812">Transmembrane</keyword>
<sequence>MGIGLAAVLTVALAQGSWQWFAAYIGVTLLAVIFAFSRRPAWTPGIRSAYGRSLIAYALVAGLCVAIALGPMLQRWAWLFPISGTRSGCQELGRYEAIRSRAALANLAGRDSAALAHAQEAQSHEVVADCLAATTTLWLPLYGAGAAVLVGAGAWFRDRARARTSPRPTSSTRHLKRTRYPFG</sequence>
<gene>
    <name evidence="3" type="ORF">FNH04_10845</name>
</gene>
<comment type="caution">
    <text evidence="3">The sequence shown here is derived from an EMBL/GenBank/DDBJ whole genome shotgun (WGS) entry which is preliminary data.</text>
</comment>
<feature type="compositionally biased region" description="Basic residues" evidence="1">
    <location>
        <begin position="173"/>
        <end position="183"/>
    </location>
</feature>
<protein>
    <submittedName>
        <fullName evidence="3">Uncharacterized protein</fullName>
    </submittedName>
</protein>
<evidence type="ECO:0000313" key="4">
    <source>
        <dbReference type="Proteomes" id="UP000326979"/>
    </source>
</evidence>
<reference evidence="3 4" key="1">
    <citation type="submission" date="2019-07" db="EMBL/GenBank/DDBJ databases">
        <title>New species of Amycolatopsis and Streptomyces.</title>
        <authorList>
            <person name="Duangmal K."/>
            <person name="Teo W.F.A."/>
            <person name="Lipun K."/>
        </authorList>
    </citation>
    <scope>NUCLEOTIDE SEQUENCE [LARGE SCALE GENOMIC DNA]</scope>
    <source>
        <strain evidence="3 4">TISTR 2346</strain>
    </source>
</reference>
<feature type="region of interest" description="Disordered" evidence="1">
    <location>
        <begin position="161"/>
        <end position="183"/>
    </location>
</feature>
<dbReference type="Proteomes" id="UP000326979">
    <property type="component" value="Unassembled WGS sequence"/>
</dbReference>
<evidence type="ECO:0000256" key="2">
    <source>
        <dbReference type="SAM" id="Phobius"/>
    </source>
</evidence>
<feature type="transmembrane region" description="Helical" evidence="2">
    <location>
        <begin position="54"/>
        <end position="73"/>
    </location>
</feature>
<keyword evidence="4" id="KW-1185">Reference proteome</keyword>